<keyword evidence="4" id="KW-0805">Transcription regulation</keyword>
<comment type="caution">
    <text evidence="8">The sequence shown here is derived from an EMBL/GenBank/DDBJ whole genome shotgun (WGS) entry which is preliminary data.</text>
</comment>
<dbReference type="AlphaFoldDB" id="A0A2V3IEZ2"/>
<name>A0A2V3IEZ2_9FLOR</name>
<feature type="region of interest" description="Disordered" evidence="6">
    <location>
        <begin position="1"/>
        <end position="29"/>
    </location>
</feature>
<dbReference type="SUPFAM" id="SSF57716">
    <property type="entry name" value="Glucocorticoid receptor-like (DNA-binding domain)"/>
    <property type="match status" value="1"/>
</dbReference>
<evidence type="ECO:0000256" key="5">
    <source>
        <dbReference type="ARBA" id="ARBA00023163"/>
    </source>
</evidence>
<sequence length="223" mass="25433">MAQPVSLYYDSQPQLLPPPHRRLPQLSARPRSYNGRFLPETDFNRKVCGWCNTQTTSQWRVGCTTGSEAMKTLCNACGINYRRTQRKVPNLVLDLDVLAQNHSKRLSILKEFKRQRKLSPALDRFKTKPRKLIHRARPRSSNLNMLLSDSAPLLSRQPPAAPMHTLTTLIPPASVPTRRTFTSTCFPLVPAQPLSSLVPHSPHTRYRLPSFKEVTRNLSQMNL</sequence>
<dbReference type="PANTHER" id="PTHR47172">
    <property type="entry name" value="OS01G0976800 PROTEIN"/>
    <property type="match status" value="1"/>
</dbReference>
<evidence type="ECO:0000256" key="2">
    <source>
        <dbReference type="ARBA" id="ARBA00022771"/>
    </source>
</evidence>
<keyword evidence="2" id="KW-0863">Zinc-finger</keyword>
<evidence type="ECO:0000256" key="6">
    <source>
        <dbReference type="SAM" id="MobiDB-lite"/>
    </source>
</evidence>
<reference evidence="8 9" key="1">
    <citation type="journal article" date="2018" name="Mol. Biol. Evol.">
        <title>Analysis of the draft genome of the red seaweed Gracilariopsis chorda provides insights into genome size evolution in Rhodophyta.</title>
        <authorList>
            <person name="Lee J."/>
            <person name="Yang E.C."/>
            <person name="Graf L."/>
            <person name="Yang J.H."/>
            <person name="Qiu H."/>
            <person name="Zel Zion U."/>
            <person name="Chan C.X."/>
            <person name="Stephens T.G."/>
            <person name="Weber A.P.M."/>
            <person name="Boo G.H."/>
            <person name="Boo S.M."/>
            <person name="Kim K.M."/>
            <person name="Shin Y."/>
            <person name="Jung M."/>
            <person name="Lee S.J."/>
            <person name="Yim H.S."/>
            <person name="Lee J.H."/>
            <person name="Bhattacharya D."/>
            <person name="Yoon H.S."/>
        </authorList>
    </citation>
    <scope>NUCLEOTIDE SEQUENCE [LARGE SCALE GENOMIC DNA]</scope>
    <source>
        <strain evidence="8 9">SKKU-2015</strain>
        <tissue evidence="8">Whole body</tissue>
    </source>
</reference>
<evidence type="ECO:0000313" key="9">
    <source>
        <dbReference type="Proteomes" id="UP000247409"/>
    </source>
</evidence>
<protein>
    <recommendedName>
        <fullName evidence="7">GATA-type domain-containing protein</fullName>
    </recommendedName>
</protein>
<dbReference type="GO" id="GO:0008270">
    <property type="term" value="F:zinc ion binding"/>
    <property type="evidence" value="ECO:0007669"/>
    <property type="project" value="UniProtKB-KW"/>
</dbReference>
<gene>
    <name evidence="8" type="ORF">BWQ96_09650</name>
</gene>
<keyword evidence="9" id="KW-1185">Reference proteome</keyword>
<evidence type="ECO:0000313" key="8">
    <source>
        <dbReference type="EMBL" id="PXF40637.1"/>
    </source>
</evidence>
<keyword evidence="5" id="KW-0804">Transcription</keyword>
<dbReference type="EMBL" id="NBIV01000275">
    <property type="protein sequence ID" value="PXF40637.1"/>
    <property type="molecule type" value="Genomic_DNA"/>
</dbReference>
<dbReference type="OrthoDB" id="2162994at2759"/>
<organism evidence="8 9">
    <name type="scientific">Gracilariopsis chorda</name>
    <dbReference type="NCBI Taxonomy" id="448386"/>
    <lineage>
        <taxon>Eukaryota</taxon>
        <taxon>Rhodophyta</taxon>
        <taxon>Florideophyceae</taxon>
        <taxon>Rhodymeniophycidae</taxon>
        <taxon>Gracilariales</taxon>
        <taxon>Gracilariaceae</taxon>
        <taxon>Gracilariopsis</taxon>
    </lineage>
</organism>
<keyword evidence="3" id="KW-0862">Zinc</keyword>
<dbReference type="SMART" id="SM00401">
    <property type="entry name" value="ZnF_GATA"/>
    <property type="match status" value="1"/>
</dbReference>
<dbReference type="GO" id="GO:0006355">
    <property type="term" value="P:regulation of DNA-templated transcription"/>
    <property type="evidence" value="ECO:0007669"/>
    <property type="project" value="InterPro"/>
</dbReference>
<dbReference type="Gene3D" id="3.30.50.10">
    <property type="entry name" value="Erythroid Transcription Factor GATA-1, subunit A"/>
    <property type="match status" value="1"/>
</dbReference>
<dbReference type="Proteomes" id="UP000247409">
    <property type="component" value="Unassembled WGS sequence"/>
</dbReference>
<dbReference type="PANTHER" id="PTHR47172:SF24">
    <property type="entry name" value="GATA ZINC FINGER DOMAIN-CONTAINING PROTEIN 14-RELATED"/>
    <property type="match status" value="1"/>
</dbReference>
<evidence type="ECO:0000256" key="3">
    <source>
        <dbReference type="ARBA" id="ARBA00022833"/>
    </source>
</evidence>
<keyword evidence="1" id="KW-0479">Metal-binding</keyword>
<dbReference type="InterPro" id="IPR013088">
    <property type="entry name" value="Znf_NHR/GATA"/>
</dbReference>
<dbReference type="InterPro" id="IPR000679">
    <property type="entry name" value="Znf_GATA"/>
</dbReference>
<dbReference type="Pfam" id="PF00320">
    <property type="entry name" value="GATA"/>
    <property type="match status" value="1"/>
</dbReference>
<feature type="domain" description="GATA-type" evidence="7">
    <location>
        <begin position="42"/>
        <end position="98"/>
    </location>
</feature>
<proteinExistence type="predicted"/>
<accession>A0A2V3IEZ2</accession>
<dbReference type="GO" id="GO:0043565">
    <property type="term" value="F:sequence-specific DNA binding"/>
    <property type="evidence" value="ECO:0007669"/>
    <property type="project" value="InterPro"/>
</dbReference>
<evidence type="ECO:0000256" key="4">
    <source>
        <dbReference type="ARBA" id="ARBA00023015"/>
    </source>
</evidence>
<evidence type="ECO:0000259" key="7">
    <source>
        <dbReference type="SMART" id="SM00401"/>
    </source>
</evidence>
<evidence type="ECO:0000256" key="1">
    <source>
        <dbReference type="ARBA" id="ARBA00022723"/>
    </source>
</evidence>